<evidence type="ECO:0000256" key="4">
    <source>
        <dbReference type="ARBA" id="ARBA00023175"/>
    </source>
</evidence>
<keyword evidence="3 6" id="KW-0518">Myosin</keyword>
<feature type="binding site" evidence="6">
    <location>
        <begin position="98"/>
        <end position="105"/>
    </location>
    <ligand>
        <name>ATP</name>
        <dbReference type="ChEBI" id="CHEBI:30616"/>
    </ligand>
</feature>
<comment type="caution">
    <text evidence="6">Lacks conserved residue(s) required for the propagation of feature annotation.</text>
</comment>
<gene>
    <name evidence="8" type="ORF">LPLAT_LOCUS4880</name>
</gene>
<dbReference type="InterPro" id="IPR036961">
    <property type="entry name" value="Kinesin_motor_dom_sf"/>
</dbReference>
<evidence type="ECO:0000256" key="6">
    <source>
        <dbReference type="PROSITE-ProRule" id="PRU00782"/>
    </source>
</evidence>
<dbReference type="GO" id="GO:0016020">
    <property type="term" value="C:membrane"/>
    <property type="evidence" value="ECO:0007669"/>
    <property type="project" value="TreeGrafter"/>
</dbReference>
<dbReference type="PANTHER" id="PTHR13140:SF289">
    <property type="entry name" value="UNCONVENTIONAL MYOSIN-XIX"/>
    <property type="match status" value="1"/>
</dbReference>
<evidence type="ECO:0000259" key="7">
    <source>
        <dbReference type="PROSITE" id="PS51456"/>
    </source>
</evidence>
<dbReference type="PANTHER" id="PTHR13140">
    <property type="entry name" value="MYOSIN"/>
    <property type="match status" value="1"/>
</dbReference>
<evidence type="ECO:0000256" key="5">
    <source>
        <dbReference type="ARBA" id="ARBA00023203"/>
    </source>
</evidence>
<dbReference type="Gene3D" id="1.20.5.4820">
    <property type="match status" value="1"/>
</dbReference>
<dbReference type="InterPro" id="IPR001609">
    <property type="entry name" value="Myosin_head_motor_dom-like"/>
</dbReference>
<keyword evidence="4 6" id="KW-0505">Motor protein</keyword>
<dbReference type="Pfam" id="PF00063">
    <property type="entry name" value="Myosin_head"/>
    <property type="match status" value="1"/>
</dbReference>
<evidence type="ECO:0000256" key="3">
    <source>
        <dbReference type="ARBA" id="ARBA00023123"/>
    </source>
</evidence>
<keyword evidence="9" id="KW-1185">Reference proteome</keyword>
<dbReference type="GO" id="GO:0005737">
    <property type="term" value="C:cytoplasm"/>
    <property type="evidence" value="ECO:0007669"/>
    <property type="project" value="TreeGrafter"/>
</dbReference>
<name>A0AAV2NFW3_9HYME</name>
<dbReference type="SMART" id="SM00242">
    <property type="entry name" value="MYSc"/>
    <property type="match status" value="1"/>
</dbReference>
<evidence type="ECO:0000256" key="2">
    <source>
        <dbReference type="ARBA" id="ARBA00022840"/>
    </source>
</evidence>
<dbReference type="Gene3D" id="3.40.850.10">
    <property type="entry name" value="Kinesin motor domain"/>
    <property type="match status" value="1"/>
</dbReference>
<dbReference type="InterPro" id="IPR027417">
    <property type="entry name" value="P-loop_NTPase"/>
</dbReference>
<protein>
    <recommendedName>
        <fullName evidence="7">Myosin motor domain-containing protein</fullName>
    </recommendedName>
</protein>
<dbReference type="Gene3D" id="1.20.58.530">
    <property type="match status" value="1"/>
</dbReference>
<dbReference type="Proteomes" id="UP001497644">
    <property type="component" value="Chromosome 15"/>
</dbReference>
<dbReference type="CDD" id="cd00124">
    <property type="entry name" value="MYSc"/>
    <property type="match status" value="1"/>
</dbReference>
<dbReference type="GO" id="GO:0051015">
    <property type="term" value="F:actin filament binding"/>
    <property type="evidence" value="ECO:0007669"/>
    <property type="project" value="TreeGrafter"/>
</dbReference>
<dbReference type="GO" id="GO:0005524">
    <property type="term" value="F:ATP binding"/>
    <property type="evidence" value="ECO:0007669"/>
    <property type="project" value="UniProtKB-UniRule"/>
</dbReference>
<comment type="similarity">
    <text evidence="6">Belongs to the TRAFAC class myosin-kinesin ATPase superfamily. Myosin family.</text>
</comment>
<dbReference type="Gene3D" id="1.20.120.720">
    <property type="entry name" value="Myosin VI head, motor domain, U50 subdomain"/>
    <property type="match status" value="1"/>
</dbReference>
<dbReference type="PROSITE" id="PS51456">
    <property type="entry name" value="MYOSIN_MOTOR"/>
    <property type="match status" value="1"/>
</dbReference>
<keyword evidence="1 6" id="KW-0547">Nucleotide-binding</keyword>
<evidence type="ECO:0000313" key="8">
    <source>
        <dbReference type="EMBL" id="CAL1679150.1"/>
    </source>
</evidence>
<keyword evidence="5 6" id="KW-0009">Actin-binding</keyword>
<dbReference type="GO" id="GO:0000146">
    <property type="term" value="F:microfilament motor activity"/>
    <property type="evidence" value="ECO:0007669"/>
    <property type="project" value="TreeGrafter"/>
</dbReference>
<sequence length="930" mass="107549">MDDLSAIPQENIIDYLLERFERGQIYTWVGTLLLAINPDGETTTEDIYDLSRANDLNNNVSDVALKDVAPHIFAVAARAHYRVVQGLGKPSQVIVLNGETGTGKTFNAWRALEFLTAGNASADKRRGQDAACRDLGQRIADACRLISAFTVASTEGNEISSRHVELVWLEYKLGSVCGAMVSSYLLERNRVTMGRCNFQIFGQMMTALTDIEFADTGLSRDARYFMSSDLDPSKGQQLRDGFRDTMRAMDMLGFTEDRKKDIFQVLALLIHMSNIRFTQEDDHCRIDTDDQQSKEALENTCKLARLQKEDIVELLTSTLINPQSSWRRHPVCRRNLNTEDACRYRLHSIIRHLYDLLFHWLINSVNGILSARLFSERLGILDIFGFERFDANGIEQLCVNYVNERLQRYFMEKYLEFRRKNLQEEGLIEDAEPPDIVRLYEDRLSTIEKRLFATLNDVCLSTVPSDSATLIRQVCANGCPETRRFLKVRQENFVVQHYAGAVEYSVNDLLSKNIDKIPDEITVTFAVSKNTFLYRLINKSKLHHENGKAKKATMLSKLRCNVDSLTRELNNCDAHYVRCIKPRRLNNREWDRNELRRQLANTGILDALPLARCKYPIHFTYKEFFKRYRCEQTSDFRAACKMLESRLTMNDDDSLIHYGKHFIFLTERTFLQLESARKQLHVECVEKIESFWIKYRNYRRQHIKGNMADAQTINIQNELIEKSPPERKRIISMGICVYAETYRRQSTRENTARDGQAVVNIDIRDESTKTNLLENKYDVQLIDYSNIQGKPQFTPPNVLYDKTSYIIRWLEDVSKAMNIQNIRSLVPKKSLISHNQLADIRSQDARCTCNSSSNRFHTESGLEKNSEDYNKGEDVHVIRHGTSTLFYKNGVLSRRRPARLPVRVHTRLTCLTNSHYLVHTELPQGLQDCL</sequence>
<feature type="domain" description="Myosin motor" evidence="7">
    <location>
        <begin position="1"/>
        <end position="678"/>
    </location>
</feature>
<proteinExistence type="inferred from homology"/>
<dbReference type="PRINTS" id="PR00193">
    <property type="entry name" value="MYOSINHEAVY"/>
</dbReference>
<dbReference type="EMBL" id="OZ034838">
    <property type="protein sequence ID" value="CAL1679150.1"/>
    <property type="molecule type" value="Genomic_DNA"/>
</dbReference>
<reference evidence="8" key="1">
    <citation type="submission" date="2024-04" db="EMBL/GenBank/DDBJ databases">
        <authorList>
            <consortium name="Molecular Ecology Group"/>
        </authorList>
    </citation>
    <scope>NUCLEOTIDE SEQUENCE</scope>
</reference>
<dbReference type="SUPFAM" id="SSF52540">
    <property type="entry name" value="P-loop containing nucleoside triphosphate hydrolases"/>
    <property type="match status" value="1"/>
</dbReference>
<dbReference type="AlphaFoldDB" id="A0AAV2NFW3"/>
<evidence type="ECO:0000313" key="9">
    <source>
        <dbReference type="Proteomes" id="UP001497644"/>
    </source>
</evidence>
<dbReference type="Gene3D" id="1.10.10.820">
    <property type="match status" value="1"/>
</dbReference>
<dbReference type="GO" id="GO:0016459">
    <property type="term" value="C:myosin complex"/>
    <property type="evidence" value="ECO:0007669"/>
    <property type="project" value="UniProtKB-KW"/>
</dbReference>
<evidence type="ECO:0000256" key="1">
    <source>
        <dbReference type="ARBA" id="ARBA00022741"/>
    </source>
</evidence>
<dbReference type="GO" id="GO:0007015">
    <property type="term" value="P:actin filament organization"/>
    <property type="evidence" value="ECO:0007669"/>
    <property type="project" value="TreeGrafter"/>
</dbReference>
<keyword evidence="2 6" id="KW-0067">ATP-binding</keyword>
<accession>A0AAV2NFW3</accession>
<organism evidence="8 9">
    <name type="scientific">Lasius platythorax</name>
    <dbReference type="NCBI Taxonomy" id="488582"/>
    <lineage>
        <taxon>Eukaryota</taxon>
        <taxon>Metazoa</taxon>
        <taxon>Ecdysozoa</taxon>
        <taxon>Arthropoda</taxon>
        <taxon>Hexapoda</taxon>
        <taxon>Insecta</taxon>
        <taxon>Pterygota</taxon>
        <taxon>Neoptera</taxon>
        <taxon>Endopterygota</taxon>
        <taxon>Hymenoptera</taxon>
        <taxon>Apocrita</taxon>
        <taxon>Aculeata</taxon>
        <taxon>Formicoidea</taxon>
        <taxon>Formicidae</taxon>
        <taxon>Formicinae</taxon>
        <taxon>Lasius</taxon>
        <taxon>Lasius</taxon>
    </lineage>
</organism>